<dbReference type="RefSeq" id="WP_172729993.1">
    <property type="nucleotide sequence ID" value="NZ_CCRK01000012.1"/>
</dbReference>
<sequence>MCNLLSIFRKASTKSTAPKGAASRCTFAAVAFSELLLLNEPSLAASSETVAALIRRTEEQAQAFNSGDMVKWHKMTLLSDDFTLMQPFGGPLSHGFDGSAAHLAELARSFRNGDAKLEMVTSYTSDDLVVLAFVERQHGEVYGLPDQDWSLRVTQVYRRVGSYWQLVHRHADPLARPIGLDRAAALARGE</sequence>
<name>A0A0T7GYL0_NEOGA</name>
<evidence type="ECO:0000259" key="1">
    <source>
        <dbReference type="Pfam" id="PF14534"/>
    </source>
</evidence>
<gene>
    <name evidence="2" type="ORF">NGAL_HAMBI1189_44330</name>
</gene>
<dbReference type="GO" id="GO:0016853">
    <property type="term" value="F:isomerase activity"/>
    <property type="evidence" value="ECO:0007669"/>
    <property type="project" value="UniProtKB-KW"/>
</dbReference>
<dbReference type="InterPro" id="IPR032710">
    <property type="entry name" value="NTF2-like_dom_sf"/>
</dbReference>
<dbReference type="EMBL" id="CCRK01000012">
    <property type="protein sequence ID" value="CDZ52335.1"/>
    <property type="molecule type" value="Genomic_DNA"/>
</dbReference>
<dbReference type="Gene3D" id="3.10.450.50">
    <property type="match status" value="1"/>
</dbReference>
<accession>A0A0T7GYL0</accession>
<proteinExistence type="predicted"/>
<dbReference type="InterPro" id="IPR027843">
    <property type="entry name" value="DUF4440"/>
</dbReference>
<evidence type="ECO:0000313" key="2">
    <source>
        <dbReference type="EMBL" id="CDZ52335.1"/>
    </source>
</evidence>
<protein>
    <submittedName>
        <fullName evidence="2">Ketosteroid isomerase-like enzyme</fullName>
    </submittedName>
</protein>
<dbReference type="Proteomes" id="UP000039660">
    <property type="component" value="Unassembled WGS sequence"/>
</dbReference>
<dbReference type="Pfam" id="PF14534">
    <property type="entry name" value="DUF4440"/>
    <property type="match status" value="1"/>
</dbReference>
<keyword evidence="2" id="KW-0413">Isomerase</keyword>
<evidence type="ECO:0000313" key="3">
    <source>
        <dbReference type="Proteomes" id="UP000039660"/>
    </source>
</evidence>
<organism evidence="2 3">
    <name type="scientific">Neorhizobium galegae bv. officinalis</name>
    <dbReference type="NCBI Taxonomy" id="323656"/>
    <lineage>
        <taxon>Bacteria</taxon>
        <taxon>Pseudomonadati</taxon>
        <taxon>Pseudomonadota</taxon>
        <taxon>Alphaproteobacteria</taxon>
        <taxon>Hyphomicrobiales</taxon>
        <taxon>Rhizobiaceae</taxon>
        <taxon>Rhizobium/Agrobacterium group</taxon>
        <taxon>Neorhizobium</taxon>
    </lineage>
</organism>
<dbReference type="AlphaFoldDB" id="A0A0T7GYL0"/>
<dbReference type="SUPFAM" id="SSF54427">
    <property type="entry name" value="NTF2-like"/>
    <property type="match status" value="1"/>
</dbReference>
<feature type="domain" description="DUF4440" evidence="1">
    <location>
        <begin position="57"/>
        <end position="166"/>
    </location>
</feature>
<reference evidence="2 3" key="1">
    <citation type="submission" date="2014-08" db="EMBL/GenBank/DDBJ databases">
        <authorList>
            <person name="Chen Y.-H."/>
        </authorList>
    </citation>
    <scope>NUCLEOTIDE SEQUENCE [LARGE SCALE GENOMIC DNA]</scope>
</reference>